<evidence type="ECO:0000256" key="5">
    <source>
        <dbReference type="ARBA" id="ARBA00022764"/>
    </source>
</evidence>
<proteinExistence type="predicted"/>
<dbReference type="RefSeq" id="WP_302711921.1">
    <property type="nucleotide sequence ID" value="NZ_JAULRT010000046.1"/>
</dbReference>
<dbReference type="Gene3D" id="1.10.760.10">
    <property type="entry name" value="Cytochrome c-like domain"/>
    <property type="match status" value="2"/>
</dbReference>
<dbReference type="PANTHER" id="PTHR33751">
    <property type="entry name" value="CBB3-TYPE CYTOCHROME C OXIDASE SUBUNIT FIXP"/>
    <property type="match status" value="1"/>
</dbReference>
<accession>A0ABT8TCD1</accession>
<keyword evidence="5" id="KW-0574">Periplasm</keyword>
<gene>
    <name evidence="11" type="ORF">QWI16_06230</name>
</gene>
<keyword evidence="3 8" id="KW-0349">Heme</keyword>
<dbReference type="SUPFAM" id="SSF46626">
    <property type="entry name" value="Cytochrome c"/>
    <property type="match status" value="2"/>
</dbReference>
<keyword evidence="7 8" id="KW-0408">Iron</keyword>
<dbReference type="InterPro" id="IPR009056">
    <property type="entry name" value="Cyt_c-like_dom"/>
</dbReference>
<evidence type="ECO:0000256" key="7">
    <source>
        <dbReference type="ARBA" id="ARBA00023004"/>
    </source>
</evidence>
<organism evidence="11 12">
    <name type="scientific">Gilvimarinus algae</name>
    <dbReference type="NCBI Taxonomy" id="3058037"/>
    <lineage>
        <taxon>Bacteria</taxon>
        <taxon>Pseudomonadati</taxon>
        <taxon>Pseudomonadota</taxon>
        <taxon>Gammaproteobacteria</taxon>
        <taxon>Cellvibrionales</taxon>
        <taxon>Cellvibrionaceae</taxon>
        <taxon>Gilvimarinus</taxon>
    </lineage>
</organism>
<keyword evidence="6" id="KW-0249">Electron transport</keyword>
<dbReference type="PIRSF" id="PIRSF000005">
    <property type="entry name" value="Cytochrome_c4"/>
    <property type="match status" value="1"/>
</dbReference>
<evidence type="ECO:0000256" key="4">
    <source>
        <dbReference type="ARBA" id="ARBA00022723"/>
    </source>
</evidence>
<evidence type="ECO:0000256" key="8">
    <source>
        <dbReference type="PROSITE-ProRule" id="PRU00433"/>
    </source>
</evidence>
<dbReference type="InterPro" id="IPR036909">
    <property type="entry name" value="Cyt_c-like_dom_sf"/>
</dbReference>
<keyword evidence="2" id="KW-0813">Transport</keyword>
<comment type="caution">
    <text evidence="11">The sequence shown here is derived from an EMBL/GenBank/DDBJ whole genome shotgun (WGS) entry which is preliminary data.</text>
</comment>
<evidence type="ECO:0000256" key="3">
    <source>
        <dbReference type="ARBA" id="ARBA00022617"/>
    </source>
</evidence>
<dbReference type="InterPro" id="IPR024167">
    <property type="entry name" value="Cytochrome_c4-like"/>
</dbReference>
<evidence type="ECO:0000259" key="10">
    <source>
        <dbReference type="PROSITE" id="PS51007"/>
    </source>
</evidence>
<feature type="domain" description="Cytochrome c" evidence="10">
    <location>
        <begin position="25"/>
        <end position="114"/>
    </location>
</feature>
<reference evidence="11" key="1">
    <citation type="submission" date="2023-07" db="EMBL/GenBank/DDBJ databases">
        <title>Gilvimarinus algae sp. nov., isolated from the surface of Kelp.</title>
        <authorList>
            <person name="Sun Y.Y."/>
            <person name="Gong Y."/>
            <person name="Du Z.J."/>
        </authorList>
    </citation>
    <scope>NUCLEOTIDE SEQUENCE</scope>
    <source>
        <strain evidence="11">SDUM040014</strain>
    </source>
</reference>
<evidence type="ECO:0000313" key="11">
    <source>
        <dbReference type="EMBL" id="MDO3381766.1"/>
    </source>
</evidence>
<evidence type="ECO:0000256" key="1">
    <source>
        <dbReference type="ARBA" id="ARBA00004418"/>
    </source>
</evidence>
<dbReference type="Proteomes" id="UP001168380">
    <property type="component" value="Unassembled WGS sequence"/>
</dbReference>
<feature type="signal peptide" evidence="9">
    <location>
        <begin position="1"/>
        <end position="23"/>
    </location>
</feature>
<evidence type="ECO:0000256" key="9">
    <source>
        <dbReference type="SAM" id="SignalP"/>
    </source>
</evidence>
<keyword evidence="9" id="KW-0732">Signal</keyword>
<evidence type="ECO:0000256" key="6">
    <source>
        <dbReference type="ARBA" id="ARBA00022982"/>
    </source>
</evidence>
<sequence length="226" mass="23616">MKKHVLSLLMALGATAVMQSASAAGDAEAGAEKVAVCAACHGQDGNSPAPNFPKIAGLGENYIFKQLQDIQAWDQASGEEKATTGRAVVEMTGMLSGMSEQDLADIAAYYAGQSMQLSGAKEMTVKVNSGADVDALKLGEHLYRAGNAETGVPACSGCHSPTGYGNPPAAYPRLGGQYPEYIEKQLKAFRGGERTNDGDQMTMRLVAKHLSDAEIKAVANYIGGLN</sequence>
<feature type="domain" description="Cytochrome c" evidence="10">
    <location>
        <begin position="134"/>
        <end position="226"/>
    </location>
</feature>
<dbReference type="PROSITE" id="PS51007">
    <property type="entry name" value="CYTC"/>
    <property type="match status" value="2"/>
</dbReference>
<keyword evidence="4 8" id="KW-0479">Metal-binding</keyword>
<protein>
    <submittedName>
        <fullName evidence="11">C-type cytochrome</fullName>
    </submittedName>
</protein>
<dbReference type="InterPro" id="IPR050597">
    <property type="entry name" value="Cytochrome_c_Oxidase_Subunit"/>
</dbReference>
<keyword evidence="12" id="KW-1185">Reference proteome</keyword>
<evidence type="ECO:0000313" key="12">
    <source>
        <dbReference type="Proteomes" id="UP001168380"/>
    </source>
</evidence>
<dbReference type="PANTHER" id="PTHR33751:SF9">
    <property type="entry name" value="CYTOCHROME C4"/>
    <property type="match status" value="1"/>
</dbReference>
<name>A0ABT8TCD1_9GAMM</name>
<dbReference type="Pfam" id="PF00034">
    <property type="entry name" value="Cytochrom_C"/>
    <property type="match status" value="2"/>
</dbReference>
<dbReference type="EMBL" id="JAULRT010000046">
    <property type="protein sequence ID" value="MDO3381766.1"/>
    <property type="molecule type" value="Genomic_DNA"/>
</dbReference>
<evidence type="ECO:0000256" key="2">
    <source>
        <dbReference type="ARBA" id="ARBA00022448"/>
    </source>
</evidence>
<comment type="subcellular location">
    <subcellularLocation>
        <location evidence="1">Periplasm</location>
    </subcellularLocation>
</comment>
<feature type="chain" id="PRO_5045684078" evidence="9">
    <location>
        <begin position="24"/>
        <end position="226"/>
    </location>
</feature>